<dbReference type="PANTHER" id="PTHR42076:SF1">
    <property type="entry name" value="CYANOVIRIN-N DOMAIN-CONTAINING PROTEIN"/>
    <property type="match status" value="1"/>
</dbReference>
<sequence>MSRKFAISFAAVALTGLFAAGVADARGAFEDSCDSIRIFNHTNLSANCKMRNGNVHFGAHIDLNQYLANDDGRLVWRRGGNFGATCSNITVIHPQIGRMGATCRQRNGMTVFAFIQLGEHIANIDGNLTIVEFGPQHDEL</sequence>
<evidence type="ECO:0000259" key="2">
    <source>
        <dbReference type="SMART" id="SM01111"/>
    </source>
</evidence>
<evidence type="ECO:0000313" key="4">
    <source>
        <dbReference type="Proteomes" id="UP001151081"/>
    </source>
</evidence>
<dbReference type="Gene3D" id="2.30.60.10">
    <property type="entry name" value="Cyanovirin-N"/>
    <property type="match status" value="1"/>
</dbReference>
<keyword evidence="1" id="KW-0732">Signal</keyword>
<dbReference type="RefSeq" id="WP_272429055.1">
    <property type="nucleotide sequence ID" value="NZ_JAGTJJ010000078.1"/>
</dbReference>
<dbReference type="InterPro" id="IPR036673">
    <property type="entry name" value="Cyanovirin-N_sf"/>
</dbReference>
<gene>
    <name evidence="3" type="ORF">KEG57_49715</name>
</gene>
<comment type="caution">
    <text evidence="3">The sequence shown here is derived from an EMBL/GenBank/DDBJ whole genome shotgun (WGS) entry which is preliminary data.</text>
</comment>
<accession>A0A9X4AXK3</accession>
<keyword evidence="4" id="KW-1185">Reference proteome</keyword>
<dbReference type="SUPFAM" id="SSF51322">
    <property type="entry name" value="Cyanovirin-N"/>
    <property type="match status" value="1"/>
</dbReference>
<evidence type="ECO:0000313" key="3">
    <source>
        <dbReference type="EMBL" id="MDC3988643.1"/>
    </source>
</evidence>
<proteinExistence type="predicted"/>
<evidence type="ECO:0000256" key="1">
    <source>
        <dbReference type="SAM" id="SignalP"/>
    </source>
</evidence>
<dbReference type="Pfam" id="PF08881">
    <property type="entry name" value="CVNH"/>
    <property type="match status" value="1"/>
</dbReference>
<name>A0A9X4AXK3_9BACT</name>
<protein>
    <submittedName>
        <fullName evidence="3">CVNH domain-containing protein</fullName>
    </submittedName>
</protein>
<dbReference type="PANTHER" id="PTHR42076">
    <property type="entry name" value="CYANOVIRIN-N HOMOLOG"/>
    <property type="match status" value="1"/>
</dbReference>
<dbReference type="EMBL" id="JAGTJJ010000078">
    <property type="protein sequence ID" value="MDC3988643.1"/>
    <property type="molecule type" value="Genomic_DNA"/>
</dbReference>
<feature type="chain" id="PRO_5040802172" evidence="1">
    <location>
        <begin position="26"/>
        <end position="140"/>
    </location>
</feature>
<dbReference type="AlphaFoldDB" id="A0A9X4AXK3"/>
<dbReference type="Proteomes" id="UP001151081">
    <property type="component" value="Unassembled WGS sequence"/>
</dbReference>
<feature type="domain" description="Cyanovirin-N" evidence="2">
    <location>
        <begin position="28"/>
        <end position="130"/>
    </location>
</feature>
<dbReference type="SMART" id="SM01111">
    <property type="entry name" value="CVNH"/>
    <property type="match status" value="1"/>
</dbReference>
<organism evidence="3 4">
    <name type="scientific">Polyangium jinanense</name>
    <dbReference type="NCBI Taxonomy" id="2829994"/>
    <lineage>
        <taxon>Bacteria</taxon>
        <taxon>Pseudomonadati</taxon>
        <taxon>Myxococcota</taxon>
        <taxon>Polyangia</taxon>
        <taxon>Polyangiales</taxon>
        <taxon>Polyangiaceae</taxon>
        <taxon>Polyangium</taxon>
    </lineage>
</organism>
<feature type="signal peptide" evidence="1">
    <location>
        <begin position="1"/>
        <end position="25"/>
    </location>
</feature>
<reference evidence="3 4" key="1">
    <citation type="submission" date="2021-04" db="EMBL/GenBank/DDBJ databases">
        <title>Genome analysis of Polyangium sp.</title>
        <authorList>
            <person name="Li Y."/>
            <person name="Wang J."/>
        </authorList>
    </citation>
    <scope>NUCLEOTIDE SEQUENCE [LARGE SCALE GENOMIC DNA]</scope>
    <source>
        <strain evidence="3 4">SDU14</strain>
    </source>
</reference>
<dbReference type="InterPro" id="IPR011058">
    <property type="entry name" value="Cyanovirin-N"/>
</dbReference>